<dbReference type="GO" id="GO:0005829">
    <property type="term" value="C:cytosol"/>
    <property type="evidence" value="ECO:0007669"/>
    <property type="project" value="TreeGrafter"/>
</dbReference>
<dbReference type="InterPro" id="IPR052019">
    <property type="entry name" value="F420H2_bilvrd_red/Heme_oxyg"/>
</dbReference>
<protein>
    <submittedName>
        <fullName evidence="3">PPOX class F420-dependent oxidoreductase</fullName>
    </submittedName>
</protein>
<dbReference type="InterPro" id="IPR012349">
    <property type="entry name" value="Split_barrel_FMN-bd"/>
</dbReference>
<dbReference type="Proteomes" id="UP000322244">
    <property type="component" value="Unassembled WGS sequence"/>
</dbReference>
<organism evidence="3 4">
    <name type="scientific">Antrihabitans cavernicola</name>
    <dbReference type="NCBI Taxonomy" id="2495913"/>
    <lineage>
        <taxon>Bacteria</taxon>
        <taxon>Bacillati</taxon>
        <taxon>Actinomycetota</taxon>
        <taxon>Actinomycetes</taxon>
        <taxon>Mycobacteriales</taxon>
        <taxon>Nocardiaceae</taxon>
        <taxon>Antrihabitans</taxon>
    </lineage>
</organism>
<evidence type="ECO:0000313" key="4">
    <source>
        <dbReference type="Proteomes" id="UP000322244"/>
    </source>
</evidence>
<dbReference type="InterPro" id="IPR019920">
    <property type="entry name" value="F420-binding_dom_put"/>
</dbReference>
<dbReference type="RefSeq" id="WP_149432780.1">
    <property type="nucleotide sequence ID" value="NZ_VLNY01000017.1"/>
</dbReference>
<dbReference type="Gene3D" id="2.30.110.10">
    <property type="entry name" value="Electron Transport, Fmn-binding Protein, Chain A"/>
    <property type="match status" value="1"/>
</dbReference>
<accession>A0A5A7S3W7</accession>
<evidence type="ECO:0000313" key="3">
    <source>
        <dbReference type="EMBL" id="KAA0018519.1"/>
    </source>
</evidence>
<sequence length="132" mass="14558">MADTKTAELMALLRSPSTCYITTLMPDGSPQLTLTWVDTDGEHIVINTVAGFQKLRNIERDPRVAVAIADPTNPSRYFAVRGRVVETTTEGAVDHIEALAQKYLGGPYPWYGGRDQIRTIVKISIDKLHAMG</sequence>
<keyword evidence="4" id="KW-1185">Reference proteome</keyword>
<dbReference type="NCBIfam" id="TIGR03618">
    <property type="entry name" value="Rv1155_F420"/>
    <property type="match status" value="1"/>
</dbReference>
<evidence type="ECO:0000259" key="2">
    <source>
        <dbReference type="Pfam" id="PF01243"/>
    </source>
</evidence>
<evidence type="ECO:0000256" key="1">
    <source>
        <dbReference type="ARBA" id="ARBA00023002"/>
    </source>
</evidence>
<dbReference type="Pfam" id="PF01243">
    <property type="entry name" value="PNPOx_N"/>
    <property type="match status" value="1"/>
</dbReference>
<dbReference type="AlphaFoldDB" id="A0A5A7S3W7"/>
<proteinExistence type="predicted"/>
<dbReference type="GO" id="GO:0070967">
    <property type="term" value="F:coenzyme F420 binding"/>
    <property type="evidence" value="ECO:0007669"/>
    <property type="project" value="TreeGrafter"/>
</dbReference>
<dbReference type="EMBL" id="VLNY01000017">
    <property type="protein sequence ID" value="KAA0018519.1"/>
    <property type="molecule type" value="Genomic_DNA"/>
</dbReference>
<dbReference type="SUPFAM" id="SSF50475">
    <property type="entry name" value="FMN-binding split barrel"/>
    <property type="match status" value="1"/>
</dbReference>
<dbReference type="InterPro" id="IPR011576">
    <property type="entry name" value="Pyridox_Oxase_N"/>
</dbReference>
<dbReference type="OrthoDB" id="162914at2"/>
<dbReference type="PANTHER" id="PTHR35176">
    <property type="entry name" value="HEME OXYGENASE HI_0854-RELATED"/>
    <property type="match status" value="1"/>
</dbReference>
<dbReference type="GO" id="GO:0016627">
    <property type="term" value="F:oxidoreductase activity, acting on the CH-CH group of donors"/>
    <property type="evidence" value="ECO:0007669"/>
    <property type="project" value="TreeGrafter"/>
</dbReference>
<keyword evidence="1" id="KW-0560">Oxidoreductase</keyword>
<feature type="domain" description="Pyridoxamine 5'-phosphate oxidase N-terminal" evidence="2">
    <location>
        <begin position="7"/>
        <end position="129"/>
    </location>
</feature>
<reference evidence="3 4" key="1">
    <citation type="submission" date="2019-07" db="EMBL/GenBank/DDBJ databases">
        <title>Rhodococcus cavernicolus sp. nov., isolated from a cave.</title>
        <authorList>
            <person name="Lee S.D."/>
        </authorList>
    </citation>
    <scope>NUCLEOTIDE SEQUENCE [LARGE SCALE GENOMIC DNA]</scope>
    <source>
        <strain evidence="3 4">C1-24</strain>
    </source>
</reference>
<comment type="caution">
    <text evidence="3">The sequence shown here is derived from an EMBL/GenBank/DDBJ whole genome shotgun (WGS) entry which is preliminary data.</text>
</comment>
<dbReference type="PANTHER" id="PTHR35176:SF6">
    <property type="entry name" value="HEME OXYGENASE HI_0854-RELATED"/>
    <property type="match status" value="1"/>
</dbReference>
<name>A0A5A7S3W7_9NOCA</name>
<gene>
    <name evidence="3" type="ORF">FOY51_23870</name>
</gene>